<dbReference type="EMBL" id="CAJOAZ010004544">
    <property type="protein sequence ID" value="CAF4064204.1"/>
    <property type="molecule type" value="Genomic_DNA"/>
</dbReference>
<protein>
    <recommendedName>
        <fullName evidence="1">DUF1088 domain-containing protein</fullName>
    </recommendedName>
</protein>
<proteinExistence type="predicted"/>
<feature type="domain" description="DUF1088" evidence="1">
    <location>
        <begin position="122"/>
        <end position="168"/>
    </location>
</feature>
<evidence type="ECO:0000313" key="3">
    <source>
        <dbReference type="EMBL" id="CAF4064204.1"/>
    </source>
</evidence>
<dbReference type="Proteomes" id="UP000663868">
    <property type="component" value="Unassembled WGS sequence"/>
</dbReference>
<comment type="caution">
    <text evidence="2">The sequence shown here is derived from an EMBL/GenBank/DDBJ whole genome shotgun (WGS) entry which is preliminary data.</text>
</comment>
<evidence type="ECO:0000259" key="1">
    <source>
        <dbReference type="Pfam" id="PF06469"/>
    </source>
</evidence>
<dbReference type="InterPro" id="IPR010508">
    <property type="entry name" value="NBEA-like_DUF1088"/>
</dbReference>
<evidence type="ECO:0000313" key="4">
    <source>
        <dbReference type="Proteomes" id="UP000663868"/>
    </source>
</evidence>
<dbReference type="Pfam" id="PF06469">
    <property type="entry name" value="DUF1088"/>
    <property type="match status" value="1"/>
</dbReference>
<dbReference type="Proteomes" id="UP000663844">
    <property type="component" value="Unassembled WGS sequence"/>
</dbReference>
<organism evidence="2 4">
    <name type="scientific">Adineta steineri</name>
    <dbReference type="NCBI Taxonomy" id="433720"/>
    <lineage>
        <taxon>Eukaryota</taxon>
        <taxon>Metazoa</taxon>
        <taxon>Spiralia</taxon>
        <taxon>Gnathifera</taxon>
        <taxon>Rotifera</taxon>
        <taxon>Eurotatoria</taxon>
        <taxon>Bdelloidea</taxon>
        <taxon>Adinetida</taxon>
        <taxon>Adinetidae</taxon>
        <taxon>Adineta</taxon>
    </lineage>
</organism>
<reference evidence="2" key="1">
    <citation type="submission" date="2021-02" db="EMBL/GenBank/DDBJ databases">
        <authorList>
            <person name="Nowell W R."/>
        </authorList>
    </citation>
    <scope>NUCLEOTIDE SEQUENCE</scope>
</reference>
<dbReference type="AlphaFoldDB" id="A0A819M7D9"/>
<gene>
    <name evidence="2" type="ORF">KXQ929_LOCUS27002</name>
    <name evidence="3" type="ORF">OXD698_LOCUS33319</name>
</gene>
<name>A0A819M7D9_9BILA</name>
<dbReference type="EMBL" id="CAJOBB010002509">
    <property type="protein sequence ID" value="CAF3975071.1"/>
    <property type="molecule type" value="Genomic_DNA"/>
</dbReference>
<sequence length="233" mass="26913">MTEDASAYYHLLKLSLQMRIASQSLLFSETSIASIPINDPPTFEQSQISESKLSYYPKTSFISNEPLLMNVTEKLEETLSNLALFLRDLFTEFSHILSKISYQTIIFLERYTGLAFIELVNEGRLLARASKDHVVKVAKEADFILNPMRADDVRKASEFEQLCAETSSEHPWEDDLRRRRRIIQNSNGILYNESIENNSSDDINDDIITTARTVIKDEYLLKQLKQEKTQNFM</sequence>
<accession>A0A819M7D9</accession>
<evidence type="ECO:0000313" key="2">
    <source>
        <dbReference type="EMBL" id="CAF3975071.1"/>
    </source>
</evidence>